<evidence type="ECO:0000256" key="2">
    <source>
        <dbReference type="ARBA" id="ARBA00022692"/>
    </source>
</evidence>
<protein>
    <submittedName>
        <fullName evidence="6">Uncharacterized protein</fullName>
    </submittedName>
</protein>
<evidence type="ECO:0000256" key="1">
    <source>
        <dbReference type="ARBA" id="ARBA00004141"/>
    </source>
</evidence>
<dbReference type="Proteomes" id="UP001187415">
    <property type="component" value="Unassembled WGS sequence"/>
</dbReference>
<reference evidence="6" key="1">
    <citation type="submission" date="2023-07" db="EMBL/GenBank/DDBJ databases">
        <title>Chromosome-level Genome Assembly of Striped Snakehead (Channa striata).</title>
        <authorList>
            <person name="Liu H."/>
        </authorList>
    </citation>
    <scope>NUCLEOTIDE SEQUENCE</scope>
    <source>
        <strain evidence="6">Gz</strain>
        <tissue evidence="6">Muscle</tissue>
    </source>
</reference>
<keyword evidence="7" id="KW-1185">Reference proteome</keyword>
<evidence type="ECO:0000256" key="4">
    <source>
        <dbReference type="ARBA" id="ARBA00023136"/>
    </source>
</evidence>
<accession>A0AA88N3R7</accession>
<dbReference type="InterPro" id="IPR004031">
    <property type="entry name" value="PMP22/EMP/MP20/Claudin"/>
</dbReference>
<feature type="transmembrane region" description="Helical" evidence="5">
    <location>
        <begin position="136"/>
        <end position="161"/>
    </location>
</feature>
<evidence type="ECO:0000256" key="3">
    <source>
        <dbReference type="ARBA" id="ARBA00022989"/>
    </source>
</evidence>
<evidence type="ECO:0000313" key="6">
    <source>
        <dbReference type="EMBL" id="KAK2851235.1"/>
    </source>
</evidence>
<feature type="transmembrane region" description="Helical" evidence="5">
    <location>
        <begin position="96"/>
        <end position="116"/>
    </location>
</feature>
<dbReference type="InterPro" id="IPR004032">
    <property type="entry name" value="PMP22_EMP_MP20"/>
</dbReference>
<dbReference type="Gene3D" id="1.25.40.10">
    <property type="entry name" value="Tetratricopeptide repeat domain"/>
    <property type="match status" value="1"/>
</dbReference>
<dbReference type="InterPro" id="IPR053248">
    <property type="entry name" value="Zinc_finger_MYND_domain"/>
</dbReference>
<keyword evidence="3 5" id="KW-1133">Transmembrane helix</keyword>
<sequence length="483" mass="54290">MVYLLLFVTLLHLITLAMLFIATMEKSWWVWDGLQNSDLWYNCRFDNFTGTWLCASSKETDWLQAVQVLMVLSVVFSSVSFLVFLGQLFTMSKGGIFYFTGLCQVFAGLMAFSAALIYTLHIKEILQDSRELTAGHFGYCFILAWLTLLVVQVTCVTGVYVRDVGHQQADWVGIHERICQLLVPIRTATLDSLKQTGSIEMQIKKLELIEICRLVAQSKLSERKHREALPAAHFCLRCSIDVHGPSNVQLVPAYLLLAEANMGLGDLDLVTELLAQAEWAVLKSPDCGHAVHHQLQRSLGRLHMATGKLEAALFNFANDIYFASEEYGLDSTITCGGYFLMADVFAKQGKTTIARSMYSQVAHTWHCHLTKHFKTHLQNVPNVKMLLDTSYEKPQQVEVDEMLRTMLEFEQNYPKKDLSQVALVAHCLAMLWYLGGDSLKALQFGGTALEAVQLIPHHDLTEPIQDLLQLLCGQQTGPHPGSE</sequence>
<comment type="subcellular location">
    <subcellularLocation>
        <location evidence="1 5">Membrane</location>
        <topology evidence="1 5">Multi-pass membrane protein</topology>
    </subcellularLocation>
</comment>
<dbReference type="PANTHER" id="PTHR46533">
    <property type="entry name" value="ZINC FINGER MYND DOMAIN-CONTAINING PROTEIN 12"/>
    <property type="match status" value="1"/>
</dbReference>
<dbReference type="PRINTS" id="PR01453">
    <property type="entry name" value="EPMEMFAMILY"/>
</dbReference>
<comment type="similarity">
    <text evidence="5">Belongs to the PMP-22/EMP/MP20 family.</text>
</comment>
<comment type="caution">
    <text evidence="6">The sequence shown here is derived from an EMBL/GenBank/DDBJ whole genome shotgun (WGS) entry which is preliminary data.</text>
</comment>
<dbReference type="GO" id="GO:0016020">
    <property type="term" value="C:membrane"/>
    <property type="evidence" value="ECO:0007669"/>
    <property type="project" value="UniProtKB-SubCell"/>
</dbReference>
<name>A0AA88N3R7_CHASR</name>
<gene>
    <name evidence="6" type="ORF">Q5P01_007511</name>
</gene>
<comment type="caution">
    <text evidence="5">Lacks conserved residue(s) required for the propagation of feature annotation.</text>
</comment>
<organism evidence="6 7">
    <name type="scientific">Channa striata</name>
    <name type="common">Snakehead murrel</name>
    <name type="synonym">Ophicephalus striatus</name>
    <dbReference type="NCBI Taxonomy" id="64152"/>
    <lineage>
        <taxon>Eukaryota</taxon>
        <taxon>Metazoa</taxon>
        <taxon>Chordata</taxon>
        <taxon>Craniata</taxon>
        <taxon>Vertebrata</taxon>
        <taxon>Euteleostomi</taxon>
        <taxon>Actinopterygii</taxon>
        <taxon>Neopterygii</taxon>
        <taxon>Teleostei</taxon>
        <taxon>Neoteleostei</taxon>
        <taxon>Acanthomorphata</taxon>
        <taxon>Anabantaria</taxon>
        <taxon>Anabantiformes</taxon>
        <taxon>Channoidei</taxon>
        <taxon>Channidae</taxon>
        <taxon>Channa</taxon>
    </lineage>
</organism>
<keyword evidence="4 5" id="KW-0472">Membrane</keyword>
<dbReference type="AlphaFoldDB" id="A0AA88N3R7"/>
<evidence type="ECO:0000313" key="7">
    <source>
        <dbReference type="Proteomes" id="UP001187415"/>
    </source>
</evidence>
<dbReference type="PANTHER" id="PTHR46533:SF1">
    <property type="entry name" value="ZINC FINGER MYND DOMAIN-CONTAINING PROTEIN 12"/>
    <property type="match status" value="1"/>
</dbReference>
<feature type="transmembrane region" description="Helical" evidence="5">
    <location>
        <begin position="62"/>
        <end position="84"/>
    </location>
</feature>
<dbReference type="Pfam" id="PF00822">
    <property type="entry name" value="PMP22_Claudin"/>
    <property type="match status" value="1"/>
</dbReference>
<evidence type="ECO:0000256" key="5">
    <source>
        <dbReference type="RuleBase" id="RU363088"/>
    </source>
</evidence>
<keyword evidence="2 5" id="KW-0812">Transmembrane</keyword>
<proteinExistence type="inferred from homology"/>
<dbReference type="PROSITE" id="PS01221">
    <property type="entry name" value="PMP22_1"/>
    <property type="match status" value="1"/>
</dbReference>
<dbReference type="EMBL" id="JAUPFM010000005">
    <property type="protein sequence ID" value="KAK2851235.1"/>
    <property type="molecule type" value="Genomic_DNA"/>
</dbReference>
<dbReference type="Gene3D" id="1.20.140.150">
    <property type="match status" value="1"/>
</dbReference>
<dbReference type="InterPro" id="IPR011990">
    <property type="entry name" value="TPR-like_helical_dom_sf"/>
</dbReference>